<evidence type="ECO:0000256" key="8">
    <source>
        <dbReference type="ARBA" id="ARBA00049979"/>
    </source>
</evidence>
<keyword evidence="4 11" id="KW-0812">Transmembrane</keyword>
<accession>A0A4Z2HTH8</accession>
<evidence type="ECO:0000256" key="13">
    <source>
        <dbReference type="SAM" id="Phobius"/>
    </source>
</evidence>
<keyword evidence="3" id="KW-1003">Cell membrane</keyword>
<evidence type="ECO:0000259" key="14">
    <source>
        <dbReference type="PROSITE" id="PS51225"/>
    </source>
</evidence>
<evidence type="ECO:0000256" key="1">
    <source>
        <dbReference type="ARBA" id="ARBA00004424"/>
    </source>
</evidence>
<comment type="similarity">
    <text evidence="7">Belongs to the MAL family.</text>
</comment>
<keyword evidence="16" id="KW-1185">Reference proteome</keyword>
<dbReference type="PRINTS" id="PR01884">
    <property type="entry name" value="MALPROTEIN"/>
</dbReference>
<evidence type="ECO:0000256" key="5">
    <source>
        <dbReference type="ARBA" id="ARBA00022989"/>
    </source>
</evidence>
<feature type="transmembrane region" description="Helical" evidence="13">
    <location>
        <begin position="46"/>
        <end position="64"/>
    </location>
</feature>
<dbReference type="InterPro" id="IPR008253">
    <property type="entry name" value="Marvel"/>
</dbReference>
<comment type="subunit">
    <text evidence="2">Forms oligomers.</text>
</comment>
<organism evidence="15 16">
    <name type="scientific">Liparis tanakae</name>
    <name type="common">Tanaka's snailfish</name>
    <dbReference type="NCBI Taxonomy" id="230148"/>
    <lineage>
        <taxon>Eukaryota</taxon>
        <taxon>Metazoa</taxon>
        <taxon>Chordata</taxon>
        <taxon>Craniata</taxon>
        <taxon>Vertebrata</taxon>
        <taxon>Euteleostomi</taxon>
        <taxon>Actinopterygii</taxon>
        <taxon>Neopterygii</taxon>
        <taxon>Teleostei</taxon>
        <taxon>Neoteleostei</taxon>
        <taxon>Acanthomorphata</taxon>
        <taxon>Eupercaria</taxon>
        <taxon>Perciformes</taxon>
        <taxon>Cottioidei</taxon>
        <taxon>Cottales</taxon>
        <taxon>Liparidae</taxon>
        <taxon>Liparis</taxon>
    </lineage>
</organism>
<feature type="transmembrane region" description="Helical" evidence="13">
    <location>
        <begin position="146"/>
        <end position="165"/>
    </location>
</feature>
<name>A0A4Z2HTH8_9TELE</name>
<evidence type="ECO:0000256" key="4">
    <source>
        <dbReference type="ARBA" id="ARBA00022692"/>
    </source>
</evidence>
<feature type="region of interest" description="Disordered" evidence="12">
    <location>
        <begin position="305"/>
        <end position="324"/>
    </location>
</feature>
<evidence type="ECO:0000256" key="11">
    <source>
        <dbReference type="PROSITE-ProRule" id="PRU00581"/>
    </source>
</evidence>
<evidence type="ECO:0000256" key="6">
    <source>
        <dbReference type="ARBA" id="ARBA00023136"/>
    </source>
</evidence>
<evidence type="ECO:0000256" key="7">
    <source>
        <dbReference type="ARBA" id="ARBA00034721"/>
    </source>
</evidence>
<evidence type="ECO:0000256" key="10">
    <source>
        <dbReference type="ARBA" id="ARBA00050050"/>
    </source>
</evidence>
<comment type="subcellular location">
    <subcellularLocation>
        <location evidence="1">Apical cell membrane</location>
        <topology evidence="1">Multi-pass membrane protein</topology>
    </subcellularLocation>
    <subcellularLocation>
        <location evidence="8">Myelin membrane</location>
        <topology evidence="8">Multi-pass membrane protein</topology>
    </subcellularLocation>
</comment>
<dbReference type="AlphaFoldDB" id="A0A4Z2HTH8"/>
<feature type="domain" description="MARVEL" evidence="14">
    <location>
        <begin position="42"/>
        <end position="175"/>
    </location>
</feature>
<dbReference type="EMBL" id="SRLO01000193">
    <property type="protein sequence ID" value="TNN68263.1"/>
    <property type="molecule type" value="Genomic_DNA"/>
</dbReference>
<dbReference type="GO" id="GO:0043209">
    <property type="term" value="C:myelin sheath"/>
    <property type="evidence" value="ECO:0007669"/>
    <property type="project" value="UniProtKB-SubCell"/>
</dbReference>
<feature type="region of interest" description="Disordered" evidence="12">
    <location>
        <begin position="1"/>
        <end position="26"/>
    </location>
</feature>
<proteinExistence type="inferred from homology"/>
<feature type="transmembrane region" description="Helical" evidence="13">
    <location>
        <begin position="119"/>
        <end position="140"/>
    </location>
</feature>
<reference evidence="15 16" key="1">
    <citation type="submission" date="2019-03" db="EMBL/GenBank/DDBJ databases">
        <title>First draft genome of Liparis tanakae, snailfish: a comprehensive survey of snailfish specific genes.</title>
        <authorList>
            <person name="Kim W."/>
            <person name="Song I."/>
            <person name="Jeong J.-H."/>
            <person name="Kim D."/>
            <person name="Kim S."/>
            <person name="Ryu S."/>
            <person name="Song J.Y."/>
            <person name="Lee S.K."/>
        </authorList>
    </citation>
    <scope>NUCLEOTIDE SEQUENCE [LARGE SCALE GENOMIC DNA]</scope>
    <source>
        <tissue evidence="15">Muscle</tissue>
    </source>
</reference>
<keyword evidence="5 13" id="KW-1133">Transmembrane helix</keyword>
<dbReference type="PANTHER" id="PTHR22776">
    <property type="entry name" value="MARVEL-CONTAINING POTENTIAL LIPID RAFT-ASSOCIATED PROTEIN"/>
    <property type="match status" value="1"/>
</dbReference>
<evidence type="ECO:0000256" key="12">
    <source>
        <dbReference type="SAM" id="MobiDB-lite"/>
    </source>
</evidence>
<dbReference type="PROSITE" id="PS51225">
    <property type="entry name" value="MARVEL"/>
    <property type="match status" value="1"/>
</dbReference>
<gene>
    <name evidence="15" type="primary">PLLP</name>
    <name evidence="15" type="ORF">EYF80_021585</name>
</gene>
<dbReference type="GO" id="GO:0019911">
    <property type="term" value="F:structural constituent of myelin sheath"/>
    <property type="evidence" value="ECO:0007669"/>
    <property type="project" value="TreeGrafter"/>
</dbReference>
<evidence type="ECO:0000313" key="16">
    <source>
        <dbReference type="Proteomes" id="UP000314294"/>
    </source>
</evidence>
<protein>
    <recommendedName>
        <fullName evidence="9">Plasmolipin</fullName>
    </recommendedName>
    <alternativeName>
        <fullName evidence="10">Plasma membrane proteolipid</fullName>
    </alternativeName>
</protein>
<keyword evidence="6 11" id="KW-0472">Membrane</keyword>
<dbReference type="GO" id="GO:0042552">
    <property type="term" value="P:myelination"/>
    <property type="evidence" value="ECO:0007669"/>
    <property type="project" value="TreeGrafter"/>
</dbReference>
<dbReference type="InterPro" id="IPR050578">
    <property type="entry name" value="MARVEL-CKLF_proteins"/>
</dbReference>
<comment type="caution">
    <text evidence="15">The sequence shown here is derived from an EMBL/GenBank/DDBJ whole genome shotgun (WGS) entry which is preliminary data.</text>
</comment>
<feature type="compositionally biased region" description="Low complexity" evidence="12">
    <location>
        <begin position="13"/>
        <end position="25"/>
    </location>
</feature>
<dbReference type="OrthoDB" id="10017393at2759"/>
<dbReference type="InterPro" id="IPR013295">
    <property type="entry name" value="MAL"/>
</dbReference>
<feature type="transmembrane region" description="Helical" evidence="13">
    <location>
        <begin position="76"/>
        <end position="98"/>
    </location>
</feature>
<evidence type="ECO:0000313" key="15">
    <source>
        <dbReference type="EMBL" id="TNN68263.1"/>
    </source>
</evidence>
<dbReference type="Proteomes" id="UP000314294">
    <property type="component" value="Unassembled WGS sequence"/>
</dbReference>
<dbReference type="GO" id="GO:0016324">
    <property type="term" value="C:apical plasma membrane"/>
    <property type="evidence" value="ECO:0007669"/>
    <property type="project" value="UniProtKB-SubCell"/>
</dbReference>
<sequence>MADFPSKVTTETSSPNSQSSQQGGNSLRGLAANVTSMVDMSFIRSIPAILMIAEIFLGLLHWALIASAPYTLLPAYGFVMFVAVTLWILTTILFFMILSGAKHKLSFVPWPLTMMAYHASAAVLYLTAFLANAASVYPFIYVPYYYGLLAAAAFFGALVTVAYAASAFFSYLDWKGDGGNAATDTKSESWRHRDTVLVALLGGRRRARLSGSSVSPRWRSGRRKSQDLNRLVVFDMNSLVWENFSKAMRANSMTASQDSCGVSVLRGVQSVLSRYSRTQTQHGPDDSQRVQHQAIHVLFLPSRLMGPSPSARRPDRVPGSTAPRLSGISAYARTVVHPPSLSPGCPRRPVVMIFQVAILPAHAAITHGSSAGDHTGKGLPEWREGVIGGKEEQNPCEAPASTKSDPGGYYHIIWRAWF</sequence>
<dbReference type="PANTHER" id="PTHR22776:SF9">
    <property type="entry name" value="PLASMOLIPIN"/>
    <property type="match status" value="1"/>
</dbReference>
<dbReference type="Pfam" id="PF01284">
    <property type="entry name" value="MARVEL"/>
    <property type="match status" value="1"/>
</dbReference>
<evidence type="ECO:0000256" key="3">
    <source>
        <dbReference type="ARBA" id="ARBA00022475"/>
    </source>
</evidence>
<evidence type="ECO:0000256" key="9">
    <source>
        <dbReference type="ARBA" id="ARBA00050024"/>
    </source>
</evidence>
<evidence type="ECO:0000256" key="2">
    <source>
        <dbReference type="ARBA" id="ARBA00011815"/>
    </source>
</evidence>